<feature type="transmembrane region" description="Helical" evidence="1">
    <location>
        <begin position="25"/>
        <end position="48"/>
    </location>
</feature>
<evidence type="ECO:0000256" key="1">
    <source>
        <dbReference type="SAM" id="Phobius"/>
    </source>
</evidence>
<dbReference type="RefSeq" id="WP_313500118.1">
    <property type="nucleotide sequence ID" value="NZ_CP134879.1"/>
</dbReference>
<keyword evidence="1" id="KW-0472">Membrane</keyword>
<accession>A0AA96F7Z7</accession>
<protein>
    <submittedName>
        <fullName evidence="2">Uncharacterized protein</fullName>
    </submittedName>
</protein>
<organism evidence="2 3">
    <name type="scientific">Demequina capsici</name>
    <dbReference type="NCBI Taxonomy" id="3075620"/>
    <lineage>
        <taxon>Bacteria</taxon>
        <taxon>Bacillati</taxon>
        <taxon>Actinomycetota</taxon>
        <taxon>Actinomycetes</taxon>
        <taxon>Micrococcales</taxon>
        <taxon>Demequinaceae</taxon>
        <taxon>Demequina</taxon>
    </lineage>
</organism>
<gene>
    <name evidence="2" type="ORF">RN606_03815</name>
</gene>
<evidence type="ECO:0000313" key="2">
    <source>
        <dbReference type="EMBL" id="WNM25284.1"/>
    </source>
</evidence>
<keyword evidence="3" id="KW-1185">Reference proteome</keyword>
<sequence>MHGSDWFDFGGELSRRLLGPTARKFLALALVAFLAYTAWGHAVAKWYVDDKAAALTETMQSVIDHYVSATQEP</sequence>
<name>A0AA96F7Z7_9MICO</name>
<dbReference type="Proteomes" id="UP001304125">
    <property type="component" value="Chromosome"/>
</dbReference>
<reference evidence="2 3" key="1">
    <citation type="submission" date="2023-09" db="EMBL/GenBank/DDBJ databases">
        <title>Demequina sp. a novel bacteria isolated from Capsicum annuum.</title>
        <authorList>
            <person name="Humaira Z."/>
            <person name="Lee J."/>
            <person name="Cho D."/>
        </authorList>
    </citation>
    <scope>NUCLEOTIDE SEQUENCE [LARGE SCALE GENOMIC DNA]</scope>
    <source>
        <strain evidence="2 3">OYTSA14</strain>
    </source>
</reference>
<keyword evidence="1" id="KW-1133">Transmembrane helix</keyword>
<dbReference type="EMBL" id="CP134879">
    <property type="protein sequence ID" value="WNM25284.1"/>
    <property type="molecule type" value="Genomic_DNA"/>
</dbReference>
<evidence type="ECO:0000313" key="3">
    <source>
        <dbReference type="Proteomes" id="UP001304125"/>
    </source>
</evidence>
<proteinExistence type="predicted"/>
<dbReference type="AlphaFoldDB" id="A0AA96F7Z7"/>
<keyword evidence="1" id="KW-0812">Transmembrane</keyword>